<evidence type="ECO:0000313" key="2">
    <source>
        <dbReference type="EMBL" id="GAA5167281.1"/>
    </source>
</evidence>
<dbReference type="Pfam" id="PF13439">
    <property type="entry name" value="Glyco_transf_4"/>
    <property type="match status" value="1"/>
</dbReference>
<sequence>MSSHPVRHILLAIDSLIGRGAEKVVVNLGEALIALGHRVSIVIYEDIVEFAVDPRITVHRLHPAERHRIRLLSRLTDNDNVRRFRALLSRIEADKGHVDLILSALPRIDRILSRIRDPRIHHVIHNALSMQNGIRNNSWRKKLARIWHAKRMYDGRQVIGVSAGVGQDLVDFVKVRPAALRTIYNPFDFEVVRVRAVEPFTPPVQDYILHIGAFTLKQKRQDLLIEAYAASGLTCPLVLLGKGRDEARIRQLAQQHGVAERVIFAGFQANPYPWIRHARLLALSSAYEGFGNVLVEALVLGTPVVATDCPAGPGEILASMPQMLVPSGDATAFAARLAACYATPPVIDVASLARFEAPVVANEYLKLIP</sequence>
<proteinExistence type="predicted"/>
<accession>A0ABP9QTY3</accession>
<dbReference type="PANTHER" id="PTHR12526">
    <property type="entry name" value="GLYCOSYLTRANSFERASE"/>
    <property type="match status" value="1"/>
</dbReference>
<gene>
    <name evidence="2" type="ORF">GCM10025770_25680</name>
</gene>
<dbReference type="Pfam" id="PF13692">
    <property type="entry name" value="Glyco_trans_1_4"/>
    <property type="match status" value="1"/>
</dbReference>
<dbReference type="SUPFAM" id="SSF53756">
    <property type="entry name" value="UDP-Glycosyltransferase/glycogen phosphorylase"/>
    <property type="match status" value="1"/>
</dbReference>
<evidence type="ECO:0000259" key="1">
    <source>
        <dbReference type="Pfam" id="PF13439"/>
    </source>
</evidence>
<organism evidence="2 3">
    <name type="scientific">Viridibacterium curvum</name>
    <dbReference type="NCBI Taxonomy" id="1101404"/>
    <lineage>
        <taxon>Bacteria</taxon>
        <taxon>Pseudomonadati</taxon>
        <taxon>Pseudomonadota</taxon>
        <taxon>Betaproteobacteria</taxon>
        <taxon>Rhodocyclales</taxon>
        <taxon>Rhodocyclaceae</taxon>
        <taxon>Viridibacterium</taxon>
    </lineage>
</organism>
<evidence type="ECO:0000313" key="3">
    <source>
        <dbReference type="Proteomes" id="UP001500547"/>
    </source>
</evidence>
<dbReference type="PANTHER" id="PTHR12526:SF638">
    <property type="entry name" value="SPORE COAT PROTEIN SA"/>
    <property type="match status" value="1"/>
</dbReference>
<dbReference type="CDD" id="cd03811">
    <property type="entry name" value="GT4_GT28_WabH-like"/>
    <property type="match status" value="1"/>
</dbReference>
<dbReference type="EMBL" id="BAABLD010000008">
    <property type="protein sequence ID" value="GAA5167281.1"/>
    <property type="molecule type" value="Genomic_DNA"/>
</dbReference>
<dbReference type="Proteomes" id="UP001500547">
    <property type="component" value="Unassembled WGS sequence"/>
</dbReference>
<keyword evidence="3" id="KW-1185">Reference proteome</keyword>
<reference evidence="3" key="1">
    <citation type="journal article" date="2019" name="Int. J. Syst. Evol. Microbiol.">
        <title>The Global Catalogue of Microorganisms (GCM) 10K type strain sequencing project: providing services to taxonomists for standard genome sequencing and annotation.</title>
        <authorList>
            <consortium name="The Broad Institute Genomics Platform"/>
            <consortium name="The Broad Institute Genome Sequencing Center for Infectious Disease"/>
            <person name="Wu L."/>
            <person name="Ma J."/>
        </authorList>
    </citation>
    <scope>NUCLEOTIDE SEQUENCE [LARGE SCALE GENOMIC DNA]</scope>
    <source>
        <strain evidence="3">JCM 18715</strain>
    </source>
</reference>
<name>A0ABP9QTY3_9RHOO</name>
<feature type="domain" description="Glycosyltransferase subfamily 4-like N-terminal" evidence="1">
    <location>
        <begin position="19"/>
        <end position="190"/>
    </location>
</feature>
<dbReference type="RefSeq" id="WP_345533384.1">
    <property type="nucleotide sequence ID" value="NZ_BAABLD010000008.1"/>
</dbReference>
<dbReference type="InterPro" id="IPR028098">
    <property type="entry name" value="Glyco_trans_4-like_N"/>
</dbReference>
<protein>
    <submittedName>
        <fullName evidence="2">Glycosyltransferase</fullName>
    </submittedName>
</protein>
<dbReference type="Gene3D" id="3.40.50.2000">
    <property type="entry name" value="Glycogen Phosphorylase B"/>
    <property type="match status" value="2"/>
</dbReference>
<comment type="caution">
    <text evidence="2">The sequence shown here is derived from an EMBL/GenBank/DDBJ whole genome shotgun (WGS) entry which is preliminary data.</text>
</comment>